<dbReference type="SUPFAM" id="SSF50129">
    <property type="entry name" value="GroES-like"/>
    <property type="match status" value="1"/>
</dbReference>
<dbReference type="InterPro" id="IPR020843">
    <property type="entry name" value="ER"/>
</dbReference>
<dbReference type="SUPFAM" id="SSF51735">
    <property type="entry name" value="NAD(P)-binding Rossmann-fold domains"/>
    <property type="match status" value="1"/>
</dbReference>
<dbReference type="GO" id="GO:0016491">
    <property type="term" value="F:oxidoreductase activity"/>
    <property type="evidence" value="ECO:0007669"/>
    <property type="project" value="InterPro"/>
</dbReference>
<dbReference type="InterPro" id="IPR013154">
    <property type="entry name" value="ADH-like_N"/>
</dbReference>
<organism evidence="3 4">
    <name type="scientific">Aspergillus calidoustus</name>
    <dbReference type="NCBI Taxonomy" id="454130"/>
    <lineage>
        <taxon>Eukaryota</taxon>
        <taxon>Fungi</taxon>
        <taxon>Dikarya</taxon>
        <taxon>Ascomycota</taxon>
        <taxon>Pezizomycotina</taxon>
        <taxon>Eurotiomycetes</taxon>
        <taxon>Eurotiomycetidae</taxon>
        <taxon>Eurotiales</taxon>
        <taxon>Aspergillaceae</taxon>
        <taxon>Aspergillus</taxon>
        <taxon>Aspergillus subgen. Nidulantes</taxon>
    </lineage>
</organism>
<evidence type="ECO:0000313" key="4">
    <source>
        <dbReference type="Proteomes" id="UP000054771"/>
    </source>
</evidence>
<dbReference type="InterPro" id="IPR052585">
    <property type="entry name" value="Lipid_raft_assoc_Zn_ADH"/>
</dbReference>
<reference evidence="4" key="1">
    <citation type="journal article" date="2016" name="Genome Announc.">
        <title>Draft genome sequences of fungus Aspergillus calidoustus.</title>
        <authorList>
            <person name="Horn F."/>
            <person name="Linde J."/>
            <person name="Mattern D.J."/>
            <person name="Walther G."/>
            <person name="Guthke R."/>
            <person name="Scherlach K."/>
            <person name="Martin K."/>
            <person name="Brakhage A.A."/>
            <person name="Petzke L."/>
            <person name="Valiante V."/>
        </authorList>
    </citation>
    <scope>NUCLEOTIDE SEQUENCE [LARGE SCALE GENOMIC DNA]</scope>
    <source>
        <strain evidence="4">SF006504</strain>
    </source>
</reference>
<dbReference type="Pfam" id="PF13602">
    <property type="entry name" value="ADH_zinc_N_2"/>
    <property type="match status" value="1"/>
</dbReference>
<dbReference type="PANTHER" id="PTHR43482:SF1">
    <property type="entry name" value="PROTEIN AST1-RELATED"/>
    <property type="match status" value="1"/>
</dbReference>
<dbReference type="AlphaFoldDB" id="A0A0U5FWK3"/>
<protein>
    <recommendedName>
        <fullName evidence="2">Enoyl reductase (ER) domain-containing protein</fullName>
    </recommendedName>
</protein>
<dbReference type="Pfam" id="PF08240">
    <property type="entry name" value="ADH_N"/>
    <property type="match status" value="1"/>
</dbReference>
<dbReference type="SMART" id="SM00829">
    <property type="entry name" value="PKS_ER"/>
    <property type="match status" value="1"/>
</dbReference>
<evidence type="ECO:0000256" key="1">
    <source>
        <dbReference type="SAM" id="MobiDB-lite"/>
    </source>
</evidence>
<dbReference type="InterPro" id="IPR011032">
    <property type="entry name" value="GroES-like_sf"/>
</dbReference>
<dbReference type="Gene3D" id="3.90.180.10">
    <property type="entry name" value="Medium-chain alcohol dehydrogenases, catalytic domain"/>
    <property type="match status" value="1"/>
</dbReference>
<gene>
    <name evidence="3" type="ORF">ASPCAL04832</name>
</gene>
<proteinExistence type="predicted"/>
<dbReference type="CDD" id="cd08267">
    <property type="entry name" value="MDR1"/>
    <property type="match status" value="1"/>
</dbReference>
<dbReference type="Gene3D" id="3.40.50.720">
    <property type="entry name" value="NAD(P)-binding Rossmann-like Domain"/>
    <property type="match status" value="1"/>
</dbReference>
<feature type="domain" description="Enoyl reductase (ER)" evidence="2">
    <location>
        <begin position="57"/>
        <end position="381"/>
    </location>
</feature>
<dbReference type="STRING" id="454130.A0A0U5FWK3"/>
<dbReference type="OrthoDB" id="3509362at2759"/>
<evidence type="ECO:0000259" key="2">
    <source>
        <dbReference type="SMART" id="SM00829"/>
    </source>
</evidence>
<feature type="region of interest" description="Disordered" evidence="1">
    <location>
        <begin position="1"/>
        <end position="21"/>
    </location>
</feature>
<dbReference type="InterPro" id="IPR036291">
    <property type="entry name" value="NAD(P)-bd_dom_sf"/>
</dbReference>
<accession>A0A0U5FWK3</accession>
<dbReference type="PANTHER" id="PTHR43482">
    <property type="entry name" value="PROTEIN AST1-RELATED"/>
    <property type="match status" value="1"/>
</dbReference>
<dbReference type="EMBL" id="CDMC01000004">
    <property type="protein sequence ID" value="CEL03686.1"/>
    <property type="molecule type" value="Genomic_DNA"/>
</dbReference>
<sequence>MTRPEPPPKSSKIPRNFPDGHAWELSQHQKNTKMAPTTEHILPPTMRSWVRTRRGPASSTLQLASIPTPDVPTEPSSDVLIRVSHASLQVSTEMMMKAIPSLPFSGPWVPELELSGHIVTAGGGAPAQLRTPGTRVIAFRNPLAAMLMGHGVLAEYVRLPSNQVCLIDPAVDMAAASGIHCSGSAALNMIRTAGVREGHRVLVNGASGSAGSLLVQLCKIRGAAVVGVASGGNEAMVRGLGADEFIDYRQHLPLSAYLAQMYGDRPFDFILDCVGTQELFVHSPDYLKPDGGVVNIGMLEGVGVTVWNMLVNSWLPTRLGGVPRRYIGISSPPKRDDAIYLAHLIEQGRLRIPVDSVFPMEDALGAYERIATQRARGKVVIRVGSE</sequence>
<dbReference type="Proteomes" id="UP000054771">
    <property type="component" value="Unassembled WGS sequence"/>
</dbReference>
<name>A0A0U5FWK3_ASPCI</name>
<evidence type="ECO:0000313" key="3">
    <source>
        <dbReference type="EMBL" id="CEL03686.1"/>
    </source>
</evidence>
<dbReference type="OMA" id="DSVFEMK"/>
<keyword evidence="4" id="KW-1185">Reference proteome</keyword>